<feature type="transmembrane region" description="Helical" evidence="1">
    <location>
        <begin position="20"/>
        <end position="38"/>
    </location>
</feature>
<feature type="transmembrane region" description="Helical" evidence="1">
    <location>
        <begin position="192"/>
        <end position="209"/>
    </location>
</feature>
<keyword evidence="1" id="KW-0812">Transmembrane</keyword>
<evidence type="ECO:0000313" key="3">
    <source>
        <dbReference type="Proteomes" id="UP000192917"/>
    </source>
</evidence>
<organism evidence="2 3">
    <name type="scientific">Tistlia consotensis USBA 355</name>
    <dbReference type="NCBI Taxonomy" id="560819"/>
    <lineage>
        <taxon>Bacteria</taxon>
        <taxon>Pseudomonadati</taxon>
        <taxon>Pseudomonadota</taxon>
        <taxon>Alphaproteobacteria</taxon>
        <taxon>Rhodospirillales</taxon>
        <taxon>Rhodovibrionaceae</taxon>
        <taxon>Tistlia</taxon>
    </lineage>
</organism>
<dbReference type="EMBL" id="FWZX01000003">
    <property type="protein sequence ID" value="SMF01930.1"/>
    <property type="molecule type" value="Genomic_DNA"/>
</dbReference>
<feature type="transmembrane region" description="Helical" evidence="1">
    <location>
        <begin position="111"/>
        <end position="133"/>
    </location>
</feature>
<feature type="transmembrane region" description="Helical" evidence="1">
    <location>
        <begin position="139"/>
        <end position="159"/>
    </location>
</feature>
<dbReference type="AlphaFoldDB" id="A0A1Y6BFY0"/>
<feature type="transmembrane region" description="Helical" evidence="1">
    <location>
        <begin position="50"/>
        <end position="68"/>
    </location>
</feature>
<feature type="transmembrane region" description="Helical" evidence="1">
    <location>
        <begin position="80"/>
        <end position="99"/>
    </location>
</feature>
<accession>A0A1Y6BFY0</accession>
<gene>
    <name evidence="2" type="ORF">SAMN05428998_10311</name>
</gene>
<keyword evidence="1" id="KW-1133">Transmembrane helix</keyword>
<proteinExistence type="predicted"/>
<reference evidence="2 3" key="1">
    <citation type="submission" date="2017-04" db="EMBL/GenBank/DDBJ databases">
        <authorList>
            <person name="Afonso C.L."/>
            <person name="Miller P.J."/>
            <person name="Scott M.A."/>
            <person name="Spackman E."/>
            <person name="Goraichik I."/>
            <person name="Dimitrov K.M."/>
            <person name="Suarez D.L."/>
            <person name="Swayne D.E."/>
        </authorList>
    </citation>
    <scope>NUCLEOTIDE SEQUENCE [LARGE SCALE GENOMIC DNA]</scope>
    <source>
        <strain evidence="2 3">USBA 355</strain>
    </source>
</reference>
<evidence type="ECO:0000256" key="1">
    <source>
        <dbReference type="SAM" id="Phobius"/>
    </source>
</evidence>
<dbReference type="Pfam" id="PF19540">
    <property type="entry name" value="DUF6064"/>
    <property type="match status" value="1"/>
</dbReference>
<protein>
    <submittedName>
        <fullName evidence="2">Uncharacterized protein</fullName>
    </submittedName>
</protein>
<dbReference type="STRING" id="560819.SAMN05428998_10311"/>
<dbReference type="RefSeq" id="WP_085121468.1">
    <property type="nucleotide sequence ID" value="NZ_FWZX01000003.1"/>
</dbReference>
<name>A0A1Y6BFY0_9PROT</name>
<keyword evidence="1" id="KW-0472">Membrane</keyword>
<feature type="transmembrane region" description="Helical" evidence="1">
    <location>
        <begin position="166"/>
        <end position="186"/>
    </location>
</feature>
<keyword evidence="3" id="KW-1185">Reference proteome</keyword>
<sequence>MLPYDAETLDAFLALLNRSLWPIQPLALLLAAAALALALRPRAVPQASRIVSGLLALAWAWVGWDFFLQRFAELNFAAPLYGAGFLLQALLLLGLGLLRGRPAFGPRAPRFARTGAALALLALLACPLAGALLAGDWQAAPLVGLTPGPTALFTLGLLLLSGRGALPLAVLPSLWCLVAGFEGWALGLPQDLALLALGLGGGALLVLRGRPAGASG</sequence>
<evidence type="ECO:0000313" key="2">
    <source>
        <dbReference type="EMBL" id="SMF01930.1"/>
    </source>
</evidence>
<dbReference type="Proteomes" id="UP000192917">
    <property type="component" value="Unassembled WGS sequence"/>
</dbReference>
<dbReference type="InterPro" id="IPR045708">
    <property type="entry name" value="DUF6064"/>
</dbReference>